<dbReference type="Pfam" id="PF01638">
    <property type="entry name" value="HxlR"/>
    <property type="match status" value="1"/>
</dbReference>
<dbReference type="eggNOG" id="COG1733">
    <property type="taxonomic scope" value="Bacteria"/>
</dbReference>
<keyword evidence="1" id="KW-0805">Transcription regulation</keyword>
<dbReference type="PANTHER" id="PTHR33204">
    <property type="entry name" value="TRANSCRIPTIONAL REGULATOR, MARR FAMILY"/>
    <property type="match status" value="1"/>
</dbReference>
<dbReference type="GeneID" id="301461256"/>
<evidence type="ECO:0000256" key="1">
    <source>
        <dbReference type="ARBA" id="ARBA00023015"/>
    </source>
</evidence>
<feature type="domain" description="HTH hxlR-type" evidence="4">
    <location>
        <begin position="9"/>
        <end position="107"/>
    </location>
</feature>
<organism evidence="5 6">
    <name type="scientific">Treponema vincentii ATCC 35580</name>
    <dbReference type="NCBI Taxonomy" id="596324"/>
    <lineage>
        <taxon>Bacteria</taxon>
        <taxon>Pseudomonadati</taxon>
        <taxon>Spirochaetota</taxon>
        <taxon>Spirochaetia</taxon>
        <taxon>Spirochaetales</taxon>
        <taxon>Treponemataceae</taxon>
        <taxon>Treponema</taxon>
    </lineage>
</organism>
<reference evidence="5 6" key="1">
    <citation type="submission" date="2009-07" db="EMBL/GenBank/DDBJ databases">
        <authorList>
            <person name="Madupu R."/>
            <person name="Sebastian Y."/>
            <person name="Durkin A.S."/>
            <person name="Torralba M."/>
            <person name="Methe B."/>
            <person name="Sutton G.G."/>
            <person name="Strausberg R.L."/>
            <person name="Nelson K.E."/>
        </authorList>
    </citation>
    <scope>NUCLEOTIDE SEQUENCE [LARGE SCALE GENOMIC DNA]</scope>
    <source>
        <strain evidence="5 6">ATCC 35580</strain>
    </source>
</reference>
<sequence length="110" mass="12628">MMKKQLPHCDVELTVTLISDRWKILILRDLLTGTKRFGELKKSVSGISQKVLTAHLRSMEDDGLVNRKIYAQIPPRVEYSLTETGWSLKPVLDAMAQWGETYRCKVQNPL</sequence>
<dbReference type="OrthoDB" id="9791143at2"/>
<protein>
    <submittedName>
        <fullName evidence="5">Transcriptional regulator, HxlR family</fullName>
    </submittedName>
</protein>
<evidence type="ECO:0000259" key="4">
    <source>
        <dbReference type="PROSITE" id="PS51118"/>
    </source>
</evidence>
<dbReference type="PROSITE" id="PS51118">
    <property type="entry name" value="HTH_HXLR"/>
    <property type="match status" value="1"/>
</dbReference>
<dbReference type="AlphaFoldDB" id="C8PNB6"/>
<keyword evidence="2" id="KW-0238">DNA-binding</keyword>
<keyword evidence="3" id="KW-0804">Transcription</keyword>
<gene>
    <name evidence="5" type="ORF">TREVI0001_1623</name>
</gene>
<accession>C8PNB6</accession>
<dbReference type="Gene3D" id="1.10.10.10">
    <property type="entry name" value="Winged helix-like DNA-binding domain superfamily/Winged helix DNA-binding domain"/>
    <property type="match status" value="1"/>
</dbReference>
<dbReference type="InterPro" id="IPR036388">
    <property type="entry name" value="WH-like_DNA-bd_sf"/>
</dbReference>
<evidence type="ECO:0000313" key="6">
    <source>
        <dbReference type="Proteomes" id="UP000004509"/>
    </source>
</evidence>
<name>C8PNB6_9SPIR</name>
<comment type="caution">
    <text evidence="5">The sequence shown here is derived from an EMBL/GenBank/DDBJ whole genome shotgun (WGS) entry which is preliminary data.</text>
</comment>
<proteinExistence type="predicted"/>
<evidence type="ECO:0000313" key="5">
    <source>
        <dbReference type="EMBL" id="EEV21259.1"/>
    </source>
</evidence>
<dbReference type="PANTHER" id="PTHR33204:SF37">
    <property type="entry name" value="HTH-TYPE TRANSCRIPTIONAL REGULATOR YODB"/>
    <property type="match status" value="1"/>
</dbReference>
<dbReference type="RefSeq" id="WP_006188030.1">
    <property type="nucleotide sequence ID" value="NZ_ACYH01000012.1"/>
</dbReference>
<dbReference type="InterPro" id="IPR011991">
    <property type="entry name" value="ArsR-like_HTH"/>
</dbReference>
<dbReference type="GO" id="GO:0003677">
    <property type="term" value="F:DNA binding"/>
    <property type="evidence" value="ECO:0007669"/>
    <property type="project" value="UniProtKB-KW"/>
</dbReference>
<dbReference type="STRING" id="596324.TREVI0001_1623"/>
<dbReference type="GO" id="GO:0006355">
    <property type="term" value="P:regulation of DNA-templated transcription"/>
    <property type="evidence" value="ECO:0007669"/>
    <property type="project" value="UniProtKB-ARBA"/>
</dbReference>
<evidence type="ECO:0000256" key="2">
    <source>
        <dbReference type="ARBA" id="ARBA00023125"/>
    </source>
</evidence>
<dbReference type="CDD" id="cd00090">
    <property type="entry name" value="HTH_ARSR"/>
    <property type="match status" value="1"/>
</dbReference>
<dbReference type="EMBL" id="ACYH01000012">
    <property type="protein sequence ID" value="EEV21259.1"/>
    <property type="molecule type" value="Genomic_DNA"/>
</dbReference>
<dbReference type="InterPro" id="IPR002577">
    <property type="entry name" value="HTH_HxlR"/>
</dbReference>
<dbReference type="Proteomes" id="UP000004509">
    <property type="component" value="Unassembled WGS sequence"/>
</dbReference>
<dbReference type="InterPro" id="IPR036390">
    <property type="entry name" value="WH_DNA-bd_sf"/>
</dbReference>
<dbReference type="SUPFAM" id="SSF46785">
    <property type="entry name" value="Winged helix' DNA-binding domain"/>
    <property type="match status" value="1"/>
</dbReference>
<evidence type="ECO:0000256" key="3">
    <source>
        <dbReference type="ARBA" id="ARBA00023163"/>
    </source>
</evidence>